<evidence type="ECO:0000259" key="1">
    <source>
        <dbReference type="PROSITE" id="PS50280"/>
    </source>
</evidence>
<reference evidence="2 3" key="1">
    <citation type="journal article" date="2009" name="Nat. Genet.">
        <title>The genome of the cucumber, Cucumis sativus L.</title>
        <authorList>
            <person name="Huang S."/>
            <person name="Li R."/>
            <person name="Zhang Z."/>
            <person name="Li L."/>
            <person name="Gu X."/>
            <person name="Fan W."/>
            <person name="Lucas W.J."/>
            <person name="Wang X."/>
            <person name="Xie B."/>
            <person name="Ni P."/>
            <person name="Ren Y."/>
            <person name="Zhu H."/>
            <person name="Li J."/>
            <person name="Lin K."/>
            <person name="Jin W."/>
            <person name="Fei Z."/>
            <person name="Li G."/>
            <person name="Staub J."/>
            <person name="Kilian A."/>
            <person name="van der Vossen E.A."/>
            <person name="Wu Y."/>
            <person name="Guo J."/>
            <person name="He J."/>
            <person name="Jia Z."/>
            <person name="Ren Y."/>
            <person name="Tian G."/>
            <person name="Lu Y."/>
            <person name="Ruan J."/>
            <person name="Qian W."/>
            <person name="Wang M."/>
            <person name="Huang Q."/>
            <person name="Li B."/>
            <person name="Xuan Z."/>
            <person name="Cao J."/>
            <person name="Asan"/>
            <person name="Wu Z."/>
            <person name="Zhang J."/>
            <person name="Cai Q."/>
            <person name="Bai Y."/>
            <person name="Zhao B."/>
            <person name="Han Y."/>
            <person name="Li Y."/>
            <person name="Li X."/>
            <person name="Wang S."/>
            <person name="Shi Q."/>
            <person name="Liu S."/>
            <person name="Cho W.K."/>
            <person name="Kim J.Y."/>
            <person name="Xu Y."/>
            <person name="Heller-Uszynska K."/>
            <person name="Miao H."/>
            <person name="Cheng Z."/>
            <person name="Zhang S."/>
            <person name="Wu J."/>
            <person name="Yang Y."/>
            <person name="Kang H."/>
            <person name="Li M."/>
            <person name="Liang H."/>
            <person name="Ren X."/>
            <person name="Shi Z."/>
            <person name="Wen M."/>
            <person name="Jian M."/>
            <person name="Yang H."/>
            <person name="Zhang G."/>
            <person name="Yang Z."/>
            <person name="Chen R."/>
            <person name="Liu S."/>
            <person name="Li J."/>
            <person name="Ma L."/>
            <person name="Liu H."/>
            <person name="Zhou Y."/>
            <person name="Zhao J."/>
            <person name="Fang X."/>
            <person name="Li G."/>
            <person name="Fang L."/>
            <person name="Li Y."/>
            <person name="Liu D."/>
            <person name="Zheng H."/>
            <person name="Zhang Y."/>
            <person name="Qin N."/>
            <person name="Li Z."/>
            <person name="Yang G."/>
            <person name="Yang S."/>
            <person name="Bolund L."/>
            <person name="Kristiansen K."/>
            <person name="Zheng H."/>
            <person name="Li S."/>
            <person name="Zhang X."/>
            <person name="Yang H."/>
            <person name="Wang J."/>
            <person name="Sun R."/>
            <person name="Zhang B."/>
            <person name="Jiang S."/>
            <person name="Wang J."/>
            <person name="Du Y."/>
            <person name="Li S."/>
        </authorList>
    </citation>
    <scope>NUCLEOTIDE SEQUENCE [LARGE SCALE GENOMIC DNA]</scope>
    <source>
        <strain evidence="3">cv. 9930</strain>
    </source>
</reference>
<dbReference type="InterPro" id="IPR001214">
    <property type="entry name" value="SET_dom"/>
</dbReference>
<dbReference type="Gramene" id="KGN51940">
    <property type="protein sequence ID" value="KGN51940"/>
    <property type="gene ID" value="Csa_5G606320"/>
</dbReference>
<evidence type="ECO:0000313" key="2">
    <source>
        <dbReference type="EMBL" id="KGN51940.1"/>
    </source>
</evidence>
<protein>
    <submittedName>
        <fullName evidence="2">SET domain protein</fullName>
    </submittedName>
</protein>
<dbReference type="InterPro" id="IPR053209">
    <property type="entry name" value="Gramillin-biosynth_MTr"/>
</dbReference>
<accession>A0A0A0KQP3</accession>
<dbReference type="STRING" id="3659.A0A0A0KQP3"/>
<dbReference type="KEGG" id="csv:101202892"/>
<dbReference type="PANTHER" id="PTHR47643:SF2">
    <property type="entry name" value="TPR DOMAIN PROTEIN (AFU_ORTHOLOGUE AFUA_5G12710)"/>
    <property type="match status" value="1"/>
</dbReference>
<reference evidence="2 3" key="4">
    <citation type="journal article" date="2011" name="BMC Genomics">
        <title>RNA-Seq improves annotation of protein-coding genes in the cucumber genome.</title>
        <authorList>
            <person name="Li Z."/>
            <person name="Zhang Z."/>
            <person name="Yan P."/>
            <person name="Huang S."/>
            <person name="Fei Z."/>
            <person name="Lin K."/>
        </authorList>
    </citation>
    <scope>NUCLEOTIDE SEQUENCE [LARGE SCALE GENOMIC DNA]</scope>
    <source>
        <strain evidence="3">cv. 9930</strain>
    </source>
</reference>
<gene>
    <name evidence="2" type="ORF">Csa_5G606320</name>
</gene>
<evidence type="ECO:0000313" key="3">
    <source>
        <dbReference type="Proteomes" id="UP000029981"/>
    </source>
</evidence>
<dbReference type="AlphaFoldDB" id="A0A0A0KQP3"/>
<sequence>MADQLQQQQQLKDPEMAEAEMQILRSKATELLLREEWNDAVCTYTQFITICRNQTPTTNFHLSKLQKSLCLALCNRAEARSKLRIFEEALRDCEEALKIESTHFKTLLCKGKILLNLNRYSSALECFKTALFDPQVSGNSENLNGYVEKCKKLEHLSKTGAFDLSDWVLNGFRGKSPGLAEFIGPIQIKRSGNSGRGLFATKNVDSGTLLLVTKAIAIERGILPENCDENAQLVMWKNFIDKVTDSATKSTKTKYLIGLLSSGEGEEDLEVPEMSVFKPETKDQISPSEMSNILSVLDINSLVEDANSAKVLGKNRDYYGVGLWVLPSFINHSCIPNARRLHIGDHILVHASRDVKAGEEITFAYFDPLSSWKDRKRMSETWGFNCNCKRCRFEEEISNKEEMKEIEMSMRGGIEMGAAIYKLEEGMRRWTVRGKEKGYLRASFWGAYFELFSSDKAMKKWGRRIQGMEMVVDSVVDAVGSDERVVKMMVERFKRNNNNNGGVMEMEKVLKLGRGVYGKVMKKQALRCLLELGSSHEYGH</sequence>
<dbReference type="OMA" id="FAYFDPL"/>
<dbReference type="Pfam" id="PF00856">
    <property type="entry name" value="SET"/>
    <property type="match status" value="1"/>
</dbReference>
<feature type="domain" description="SET" evidence="1">
    <location>
        <begin position="184"/>
        <end position="366"/>
    </location>
</feature>
<dbReference type="Gene3D" id="1.25.40.10">
    <property type="entry name" value="Tetratricopeptide repeat domain"/>
    <property type="match status" value="1"/>
</dbReference>
<reference evidence="2 3" key="3">
    <citation type="journal article" date="2010" name="BMC Genomics">
        <title>Transcriptome sequencing and comparative analysis of cucumber flowers with different sex types.</title>
        <authorList>
            <person name="Guo S."/>
            <person name="Zheng Y."/>
            <person name="Joung J.G."/>
            <person name="Liu S."/>
            <person name="Zhang Z."/>
            <person name="Crasta O.R."/>
            <person name="Sobral B.W."/>
            <person name="Xu Y."/>
            <person name="Huang S."/>
            <person name="Fei Z."/>
        </authorList>
    </citation>
    <scope>NUCLEOTIDE SEQUENCE [LARGE SCALE GENOMIC DNA]</scope>
    <source>
        <strain evidence="3">cv. 9930</strain>
    </source>
</reference>
<dbReference type="OrthoDB" id="1028014at2759"/>
<dbReference type="PROSITE" id="PS50280">
    <property type="entry name" value="SET"/>
    <property type="match status" value="1"/>
</dbReference>
<organism evidence="2 3">
    <name type="scientific">Cucumis sativus</name>
    <name type="common">Cucumber</name>
    <dbReference type="NCBI Taxonomy" id="3659"/>
    <lineage>
        <taxon>Eukaryota</taxon>
        <taxon>Viridiplantae</taxon>
        <taxon>Streptophyta</taxon>
        <taxon>Embryophyta</taxon>
        <taxon>Tracheophyta</taxon>
        <taxon>Spermatophyta</taxon>
        <taxon>Magnoliopsida</taxon>
        <taxon>eudicotyledons</taxon>
        <taxon>Gunneridae</taxon>
        <taxon>Pentapetalae</taxon>
        <taxon>rosids</taxon>
        <taxon>fabids</taxon>
        <taxon>Cucurbitales</taxon>
        <taxon>Cucurbitaceae</taxon>
        <taxon>Benincaseae</taxon>
        <taxon>Cucumis</taxon>
    </lineage>
</organism>
<keyword evidence="3" id="KW-1185">Reference proteome</keyword>
<dbReference type="SUPFAM" id="SSF48452">
    <property type="entry name" value="TPR-like"/>
    <property type="match status" value="1"/>
</dbReference>
<dbReference type="SMART" id="SM00028">
    <property type="entry name" value="TPR"/>
    <property type="match status" value="2"/>
</dbReference>
<name>A0A0A0KQP3_CUCSA</name>
<dbReference type="InterPro" id="IPR046341">
    <property type="entry name" value="SET_dom_sf"/>
</dbReference>
<dbReference type="CDD" id="cd20071">
    <property type="entry name" value="SET_SMYD"/>
    <property type="match status" value="1"/>
</dbReference>
<dbReference type="Proteomes" id="UP000029981">
    <property type="component" value="Chromosome 5"/>
</dbReference>
<proteinExistence type="predicted"/>
<reference evidence="2 3" key="2">
    <citation type="journal article" date="2009" name="PLoS ONE">
        <title>An integrated genetic and cytogenetic map of the cucumber genome.</title>
        <authorList>
            <person name="Ren Y."/>
            <person name="Zhang Z."/>
            <person name="Liu J."/>
            <person name="Staub J.E."/>
            <person name="Han Y."/>
            <person name="Cheng Z."/>
            <person name="Li X."/>
            <person name="Lu J."/>
            <person name="Miao H."/>
            <person name="Kang H."/>
            <person name="Xie B."/>
            <person name="Gu X."/>
            <person name="Wang X."/>
            <person name="Du Y."/>
            <person name="Jin W."/>
            <person name="Huang S."/>
        </authorList>
    </citation>
    <scope>NUCLEOTIDE SEQUENCE [LARGE SCALE GENOMIC DNA]</scope>
    <source>
        <strain evidence="3">cv. 9930</strain>
    </source>
</reference>
<dbReference type="EMBL" id="CM002926">
    <property type="protein sequence ID" value="KGN51940.1"/>
    <property type="molecule type" value="Genomic_DNA"/>
</dbReference>
<dbReference type="SMART" id="SM00317">
    <property type="entry name" value="SET"/>
    <property type="match status" value="1"/>
</dbReference>
<dbReference type="InterPro" id="IPR019734">
    <property type="entry name" value="TPR_rpt"/>
</dbReference>
<dbReference type="SUPFAM" id="SSF82199">
    <property type="entry name" value="SET domain"/>
    <property type="match status" value="1"/>
</dbReference>
<dbReference type="PANTHER" id="PTHR47643">
    <property type="entry name" value="TPR DOMAIN PROTEIN (AFU_ORTHOLOGUE AFUA_5G12710)"/>
    <property type="match status" value="1"/>
</dbReference>
<dbReference type="eggNOG" id="KOG2084">
    <property type="taxonomic scope" value="Eukaryota"/>
</dbReference>
<dbReference type="InterPro" id="IPR011990">
    <property type="entry name" value="TPR-like_helical_dom_sf"/>
</dbReference>
<dbReference type="Gene3D" id="2.170.270.10">
    <property type="entry name" value="SET domain"/>
    <property type="match status" value="1"/>
</dbReference>